<gene>
    <name evidence="1" type="ORF">SAMN04489812_1239</name>
</gene>
<dbReference type="STRING" id="630515.SAMN04489812_1239"/>
<dbReference type="AlphaFoldDB" id="A0A1H1QDZ8"/>
<name>A0A1H1QDZ8_9ACTN</name>
<evidence type="ECO:0000313" key="2">
    <source>
        <dbReference type="Proteomes" id="UP000199103"/>
    </source>
</evidence>
<dbReference type="Pfam" id="PF10977">
    <property type="entry name" value="DUF2797"/>
    <property type="match status" value="1"/>
</dbReference>
<keyword evidence="2" id="KW-1185">Reference proteome</keyword>
<dbReference type="OrthoDB" id="3171606at2"/>
<dbReference type="EMBL" id="LT629772">
    <property type="protein sequence ID" value="SDS21771.1"/>
    <property type="molecule type" value="Genomic_DNA"/>
</dbReference>
<dbReference type="Proteomes" id="UP000199103">
    <property type="component" value="Chromosome I"/>
</dbReference>
<evidence type="ECO:0000313" key="1">
    <source>
        <dbReference type="EMBL" id="SDS21771.1"/>
    </source>
</evidence>
<reference evidence="1 2" key="1">
    <citation type="submission" date="2016-10" db="EMBL/GenBank/DDBJ databases">
        <authorList>
            <person name="de Groot N.N."/>
        </authorList>
    </citation>
    <scope>NUCLEOTIDE SEQUENCE [LARGE SCALE GENOMIC DNA]</scope>
    <source>
        <strain evidence="1 2">DSM 21800</strain>
    </source>
</reference>
<dbReference type="InterPro" id="IPR021246">
    <property type="entry name" value="DUF2797"/>
</dbReference>
<proteinExistence type="predicted"/>
<organism evidence="1 2">
    <name type="scientific">Microlunatus soli</name>
    <dbReference type="NCBI Taxonomy" id="630515"/>
    <lineage>
        <taxon>Bacteria</taxon>
        <taxon>Bacillati</taxon>
        <taxon>Actinomycetota</taxon>
        <taxon>Actinomycetes</taxon>
        <taxon>Propionibacteriales</taxon>
        <taxon>Propionibacteriaceae</taxon>
        <taxon>Microlunatus</taxon>
    </lineage>
</organism>
<evidence type="ECO:0008006" key="3">
    <source>
        <dbReference type="Google" id="ProtNLM"/>
    </source>
</evidence>
<accession>A0A1H1QDZ8</accession>
<protein>
    <recommendedName>
        <fullName evidence="3">DUF2797 domain-containing protein</fullName>
    </recommendedName>
</protein>
<sequence length="299" mass="32152">MKNVRVANDRRALGIGWSTAEARLTWADETSGPLPLGADLWLTVGADRRCVGFWRRDRHIPCPTQSELPASARGAACPECQTLDRQDSVAADTRLDDPREFSVYLAHHGTKIKIGITARQRGRIRLLEQGALASMIISTGTLLAARRTEHLVSTALGYPDRIGSAIKYAARTRPGASSDRARELLAAAGRADALDWPEGQNRVADPEIVDHCATYGLPDSGVHPRTAMLPLVPGAVVGGRLDCAIGTELYLDTDRGLTMINSRLLAGWPLDPAPPGAVFSAPTRAVDPTPPQDTQDALF</sequence>